<dbReference type="GO" id="GO:0008657">
    <property type="term" value="F:DNA topoisomerase type II (double strand cut, ATP-hydrolyzing) inhibitor activity"/>
    <property type="evidence" value="ECO:0007669"/>
    <property type="project" value="UniProtKB-UniRule"/>
</dbReference>
<comment type="subunit">
    <text evidence="3">Interacts with GyrB.</text>
</comment>
<dbReference type="InterPro" id="IPR005584">
    <property type="entry name" value="DNA_gyrase_inhibitor_YacG"/>
</dbReference>
<comment type="cofactor">
    <cofactor evidence="3">
        <name>Zn(2+)</name>
        <dbReference type="ChEBI" id="CHEBI:29105"/>
    </cofactor>
    <text evidence="3">Binds 1 zinc ion.</text>
</comment>
<proteinExistence type="inferred from homology"/>
<dbReference type="SUPFAM" id="SSF57716">
    <property type="entry name" value="Glucocorticoid receptor-like (DNA-binding domain)"/>
    <property type="match status" value="1"/>
</dbReference>
<evidence type="ECO:0000256" key="3">
    <source>
        <dbReference type="HAMAP-Rule" id="MF_00649"/>
    </source>
</evidence>
<evidence type="ECO:0000256" key="2">
    <source>
        <dbReference type="ARBA" id="ARBA00022833"/>
    </source>
</evidence>
<dbReference type="PANTHER" id="PTHR36150">
    <property type="entry name" value="DNA GYRASE INHIBITOR YACG"/>
    <property type="match status" value="1"/>
</dbReference>
<comment type="similarity">
    <text evidence="3">Belongs to the DNA gyrase inhibitor YacG family.</text>
</comment>
<evidence type="ECO:0000313" key="5">
    <source>
        <dbReference type="Proteomes" id="UP000003009"/>
    </source>
</evidence>
<keyword evidence="5" id="KW-1185">Reference proteome</keyword>
<sequence>MTTVKCPTCQTPVAWQPENQYRPFCSQRCKLIDLGAWADEQHAIPALPETPEEWDALHHD</sequence>
<reference evidence="4" key="1">
    <citation type="submission" date="2009-04" db="EMBL/GenBank/DDBJ databases">
        <authorList>
            <person name="Weinstock G."/>
            <person name="Sodergren E."/>
            <person name="Clifton S."/>
            <person name="Fulton L."/>
            <person name="Fulton B."/>
            <person name="Courtney L."/>
            <person name="Fronick C."/>
            <person name="Harrison M."/>
            <person name="Strong C."/>
            <person name="Farmer C."/>
            <person name="Delahaunty K."/>
            <person name="Markovic C."/>
            <person name="Hall O."/>
            <person name="Minx P."/>
            <person name="Tomlinson C."/>
            <person name="Mitreva M."/>
            <person name="Nelson J."/>
            <person name="Hou S."/>
            <person name="Wollam A."/>
            <person name="Pepin K.H."/>
            <person name="Johnson M."/>
            <person name="Bhonagiri V."/>
            <person name="Nash W.E."/>
            <person name="Warren W."/>
            <person name="Chinwalla A."/>
            <person name="Mardis E.R."/>
            <person name="Wilson R.K."/>
        </authorList>
    </citation>
    <scope>NUCLEOTIDE SEQUENCE [LARGE SCALE GENOMIC DNA]</scope>
    <source>
        <strain evidence="4">ATCC 51147</strain>
    </source>
</reference>
<dbReference type="GO" id="GO:0006355">
    <property type="term" value="P:regulation of DNA-templated transcription"/>
    <property type="evidence" value="ECO:0007669"/>
    <property type="project" value="InterPro"/>
</dbReference>
<comment type="function">
    <text evidence="3">Inhibits all the catalytic activities of DNA gyrase by preventing its interaction with DNA. Acts by binding directly to the C-terminal domain of GyrB, which probably disrupts DNA binding by the gyrase.</text>
</comment>
<name>C4GM85_9NEIS</name>
<gene>
    <name evidence="3" type="primary">yacG</name>
    <name evidence="4" type="ORF">GCWU000324_02818</name>
</gene>
<dbReference type="PANTHER" id="PTHR36150:SF1">
    <property type="entry name" value="DNA GYRASE INHIBITOR YACG"/>
    <property type="match status" value="1"/>
</dbReference>
<dbReference type="Gene3D" id="3.30.50.10">
    <property type="entry name" value="Erythroid Transcription Factor GATA-1, subunit A"/>
    <property type="match status" value="1"/>
</dbReference>
<keyword evidence="2 3" id="KW-0862">Zinc</keyword>
<comment type="caution">
    <text evidence="4">The sequence shown here is derived from an EMBL/GenBank/DDBJ whole genome shotgun (WGS) entry which is preliminary data.</text>
</comment>
<feature type="binding site" evidence="3">
    <location>
        <position position="6"/>
    </location>
    <ligand>
        <name>Zn(2+)</name>
        <dbReference type="ChEBI" id="CHEBI:29105"/>
    </ligand>
</feature>
<accession>C4GM85</accession>
<evidence type="ECO:0000313" key="4">
    <source>
        <dbReference type="EMBL" id="EEP66843.1"/>
    </source>
</evidence>
<dbReference type="InterPro" id="IPR013088">
    <property type="entry name" value="Znf_NHR/GATA"/>
</dbReference>
<dbReference type="HAMAP" id="MF_00649">
    <property type="entry name" value="DNA_gyrase_inhibitor_YacG"/>
    <property type="match status" value="1"/>
</dbReference>
<dbReference type="GO" id="GO:0008270">
    <property type="term" value="F:zinc ion binding"/>
    <property type="evidence" value="ECO:0007669"/>
    <property type="project" value="UniProtKB-UniRule"/>
</dbReference>
<dbReference type="HOGENOM" id="CLU_178280_3_2_4"/>
<dbReference type="AlphaFoldDB" id="C4GM85"/>
<protein>
    <recommendedName>
        <fullName evidence="3">DNA gyrase inhibitor YacG</fullName>
    </recommendedName>
</protein>
<organism evidence="4 5">
    <name type="scientific">Kingella oralis ATCC 51147</name>
    <dbReference type="NCBI Taxonomy" id="629741"/>
    <lineage>
        <taxon>Bacteria</taxon>
        <taxon>Pseudomonadati</taxon>
        <taxon>Pseudomonadota</taxon>
        <taxon>Betaproteobacteria</taxon>
        <taxon>Neisseriales</taxon>
        <taxon>Neisseriaceae</taxon>
        <taxon>Kingella</taxon>
    </lineage>
</organism>
<evidence type="ECO:0000256" key="1">
    <source>
        <dbReference type="ARBA" id="ARBA00022723"/>
    </source>
</evidence>
<dbReference type="STRING" id="629741.GCWU000324_02818"/>
<dbReference type="RefSeq" id="WP_003798351.1">
    <property type="nucleotide sequence ID" value="NZ_GG665873.1"/>
</dbReference>
<dbReference type="EMBL" id="ACJW02000007">
    <property type="protein sequence ID" value="EEP66843.1"/>
    <property type="molecule type" value="Genomic_DNA"/>
</dbReference>
<dbReference type="Pfam" id="PF03884">
    <property type="entry name" value="YacG"/>
    <property type="match status" value="1"/>
</dbReference>
<feature type="binding site" evidence="3">
    <location>
        <position position="25"/>
    </location>
    <ligand>
        <name>Zn(2+)</name>
        <dbReference type="ChEBI" id="CHEBI:29105"/>
    </ligand>
</feature>
<feature type="binding site" evidence="3">
    <location>
        <position position="29"/>
    </location>
    <ligand>
        <name>Zn(2+)</name>
        <dbReference type="ChEBI" id="CHEBI:29105"/>
    </ligand>
</feature>
<dbReference type="Proteomes" id="UP000003009">
    <property type="component" value="Unassembled WGS sequence"/>
</dbReference>
<dbReference type="GeneID" id="84907779"/>
<feature type="binding site" evidence="3">
    <location>
        <position position="9"/>
    </location>
    <ligand>
        <name>Zn(2+)</name>
        <dbReference type="ChEBI" id="CHEBI:29105"/>
    </ligand>
</feature>
<dbReference type="OrthoDB" id="9809663at2"/>
<dbReference type="NCBIfam" id="NF001638">
    <property type="entry name" value="PRK00418.1"/>
    <property type="match status" value="1"/>
</dbReference>
<keyword evidence="1 3" id="KW-0479">Metal-binding</keyword>